<evidence type="ECO:0000256" key="1">
    <source>
        <dbReference type="SAM" id="MobiDB-lite"/>
    </source>
</evidence>
<evidence type="ECO:0000313" key="3">
    <source>
        <dbReference type="EMBL" id="KAK5537601.1"/>
    </source>
</evidence>
<organism evidence="3 4">
    <name type="scientific">Vermiconidia calcicola</name>
    <dbReference type="NCBI Taxonomy" id="1690605"/>
    <lineage>
        <taxon>Eukaryota</taxon>
        <taxon>Fungi</taxon>
        <taxon>Dikarya</taxon>
        <taxon>Ascomycota</taxon>
        <taxon>Pezizomycotina</taxon>
        <taxon>Dothideomycetes</taxon>
        <taxon>Dothideomycetidae</taxon>
        <taxon>Mycosphaerellales</taxon>
        <taxon>Extremaceae</taxon>
        <taxon>Vermiconidia</taxon>
    </lineage>
</organism>
<feature type="region of interest" description="Disordered" evidence="1">
    <location>
        <begin position="125"/>
        <end position="144"/>
    </location>
</feature>
<evidence type="ECO:0000313" key="4">
    <source>
        <dbReference type="Proteomes" id="UP001345827"/>
    </source>
</evidence>
<comment type="caution">
    <text evidence="3">The sequence shown here is derived from an EMBL/GenBank/DDBJ whole genome shotgun (WGS) entry which is preliminary data.</text>
</comment>
<sequence>MANNGIKPVWHIAAYRFSTTSGRTQVAEREYVVAVAKTYRQTDSTAIILGYRRLSLANNPPILYPCQTPRTCITMETGIAIFIAVMAIVVALVCVWALYTINNRPARFFPGHTHRLWYQMEAPQRGTSASRPGGHQGGQEELAV</sequence>
<protein>
    <submittedName>
        <fullName evidence="3">Uncharacterized protein</fullName>
    </submittedName>
</protein>
<reference evidence="3 4" key="1">
    <citation type="submission" date="2023-06" db="EMBL/GenBank/DDBJ databases">
        <title>Black Yeasts Isolated from many extreme environments.</title>
        <authorList>
            <person name="Coleine C."/>
            <person name="Stajich J.E."/>
            <person name="Selbmann L."/>
        </authorList>
    </citation>
    <scope>NUCLEOTIDE SEQUENCE [LARGE SCALE GENOMIC DNA]</scope>
    <source>
        <strain evidence="3 4">CCFEE 5887</strain>
    </source>
</reference>
<accession>A0AAV9QAJ9</accession>
<feature type="transmembrane region" description="Helical" evidence="2">
    <location>
        <begin position="79"/>
        <end position="99"/>
    </location>
</feature>
<name>A0AAV9QAJ9_9PEZI</name>
<dbReference type="Proteomes" id="UP001345827">
    <property type="component" value="Unassembled WGS sequence"/>
</dbReference>
<dbReference type="EMBL" id="JAXLQG010000007">
    <property type="protein sequence ID" value="KAK5537601.1"/>
    <property type="molecule type" value="Genomic_DNA"/>
</dbReference>
<keyword evidence="2" id="KW-0472">Membrane</keyword>
<gene>
    <name evidence="3" type="ORF">LTR25_004853</name>
</gene>
<evidence type="ECO:0000256" key="2">
    <source>
        <dbReference type="SAM" id="Phobius"/>
    </source>
</evidence>
<proteinExistence type="predicted"/>
<dbReference type="AlphaFoldDB" id="A0AAV9QAJ9"/>
<keyword evidence="2" id="KW-0812">Transmembrane</keyword>
<keyword evidence="2" id="KW-1133">Transmembrane helix</keyword>
<keyword evidence="4" id="KW-1185">Reference proteome</keyword>